<proteinExistence type="predicted"/>
<dbReference type="InterPro" id="IPR029058">
    <property type="entry name" value="AB_hydrolase_fold"/>
</dbReference>
<reference evidence="3 4" key="1">
    <citation type="submission" date="2016-12" db="EMBL/GenBank/DDBJ databases">
        <authorList>
            <person name="Song W.-J."/>
            <person name="Kurnit D.M."/>
        </authorList>
    </citation>
    <scope>NUCLEOTIDE SEQUENCE [LARGE SCALE GENOMIC DNA]</scope>
    <source>
        <strain evidence="3 4">IMCC3135</strain>
    </source>
</reference>
<keyword evidence="1 3" id="KW-0378">Hydrolase</keyword>
<dbReference type="KEGG" id="gai:IMCC3135_24855"/>
<dbReference type="Pfam" id="PF12697">
    <property type="entry name" value="Abhydrolase_6"/>
    <property type="match status" value="1"/>
</dbReference>
<dbReference type="EC" id="3.1.-.-" evidence="3"/>
<sequence length="257" mass="28143">MSGLNSQQAGQGPVFIMLHGLFGSLDNFRSVSLHLERSLTVLRMDLPGHGLSPSLPTLSIEAMADAVLAEIDQLGIKEFHLLGHSLGGKVAMSVAGNPSCQGLQSLCVVDIAPRQYKPHHQPIIDALQALDLQQITDRRDADLQLRNAIPDAGVRAFLLKSLYRHDSGHFDWRFDLQQLATDYPLICRPPIVNRTIEPPTLFIKGGDSDYLGADDETGIKAVCAHPSLKIIVGAGHWPHAEKPAQFTRICQEFLSHV</sequence>
<name>A0A2Z2NX53_9GAMM</name>
<protein>
    <submittedName>
        <fullName evidence="3">Esterase YbfF</fullName>
        <ecNumber evidence="3">3.1.-.-</ecNumber>
    </submittedName>
</protein>
<dbReference type="InterPro" id="IPR000073">
    <property type="entry name" value="AB_hydrolase_1"/>
</dbReference>
<dbReference type="SUPFAM" id="SSF53474">
    <property type="entry name" value="alpha/beta-Hydrolases"/>
    <property type="match status" value="1"/>
</dbReference>
<dbReference type="PRINTS" id="PR00111">
    <property type="entry name" value="ABHYDROLASE"/>
</dbReference>
<accession>A0A2Z2NX53</accession>
<dbReference type="Gene3D" id="3.40.50.1820">
    <property type="entry name" value="alpha/beta hydrolase"/>
    <property type="match status" value="1"/>
</dbReference>
<dbReference type="PANTHER" id="PTHR46118:SF4">
    <property type="entry name" value="PROTEIN ABHD11"/>
    <property type="match status" value="1"/>
</dbReference>
<dbReference type="AlphaFoldDB" id="A0A2Z2NX53"/>
<keyword evidence="4" id="KW-1185">Reference proteome</keyword>
<gene>
    <name evidence="3" type="primary">ybfF</name>
    <name evidence="3" type="ORF">IMCC3135_24855</name>
</gene>
<evidence type="ECO:0000259" key="2">
    <source>
        <dbReference type="Pfam" id="PF12697"/>
    </source>
</evidence>
<dbReference type="EMBL" id="CP018632">
    <property type="protein sequence ID" value="ASJ75035.1"/>
    <property type="molecule type" value="Genomic_DNA"/>
</dbReference>
<evidence type="ECO:0000313" key="3">
    <source>
        <dbReference type="EMBL" id="ASJ75035.1"/>
    </source>
</evidence>
<dbReference type="OrthoDB" id="9808398at2"/>
<feature type="domain" description="AB hydrolase-1" evidence="2">
    <location>
        <begin position="16"/>
        <end position="246"/>
    </location>
</feature>
<evidence type="ECO:0000256" key="1">
    <source>
        <dbReference type="ARBA" id="ARBA00022801"/>
    </source>
</evidence>
<organism evidence="3 4">
    <name type="scientific">Granulosicoccus antarcticus IMCC3135</name>
    <dbReference type="NCBI Taxonomy" id="1192854"/>
    <lineage>
        <taxon>Bacteria</taxon>
        <taxon>Pseudomonadati</taxon>
        <taxon>Pseudomonadota</taxon>
        <taxon>Gammaproteobacteria</taxon>
        <taxon>Chromatiales</taxon>
        <taxon>Granulosicoccaceae</taxon>
        <taxon>Granulosicoccus</taxon>
    </lineage>
</organism>
<dbReference type="PANTHER" id="PTHR46118">
    <property type="entry name" value="PROTEIN ABHD11"/>
    <property type="match status" value="1"/>
</dbReference>
<evidence type="ECO:0000313" key="4">
    <source>
        <dbReference type="Proteomes" id="UP000250079"/>
    </source>
</evidence>
<dbReference type="RefSeq" id="WP_088922053.1">
    <property type="nucleotide sequence ID" value="NZ_CP018632.1"/>
</dbReference>
<dbReference type="GO" id="GO:0016787">
    <property type="term" value="F:hydrolase activity"/>
    <property type="evidence" value="ECO:0007669"/>
    <property type="project" value="UniProtKB-KW"/>
</dbReference>
<dbReference type="Proteomes" id="UP000250079">
    <property type="component" value="Chromosome"/>
</dbReference>